<sequence>MSQSEDTTYLAYYVVCLIDVLGQKQKLAAWPELPVSEGDMSKLMGSMKETLGTVVTLREMFLSFFQEAAKCINPDLVSALSEQDRERYERFADCNVGVQWFSDTFVFFSAIPNQYGDIRVGPLYRILIAACMAMVVSLAGKVPLRGAITIGPGVEIDQTFYGPALSEAYHLESEVAKHPRILVSDEVLAFLRGAQHFSKDSKVSAATQRLAAASHGYICQDVDGCWMVDFLGESARELFTKHEKGYEAARAARSFVQAEAERFRETGPSKLALRYHLVQQYVESRLDNWDLEEDQAGASALD</sequence>
<organism evidence="1">
    <name type="scientific">marine sediment metagenome</name>
    <dbReference type="NCBI Taxonomy" id="412755"/>
    <lineage>
        <taxon>unclassified sequences</taxon>
        <taxon>metagenomes</taxon>
        <taxon>ecological metagenomes</taxon>
    </lineage>
</organism>
<dbReference type="AlphaFoldDB" id="A0A0F9VDK5"/>
<protein>
    <submittedName>
        <fullName evidence="1">Uncharacterized protein</fullName>
    </submittedName>
</protein>
<name>A0A0F9VDK5_9ZZZZ</name>
<dbReference type="EMBL" id="LAZR01000379">
    <property type="protein sequence ID" value="KKN71656.1"/>
    <property type="molecule type" value="Genomic_DNA"/>
</dbReference>
<evidence type="ECO:0000313" key="1">
    <source>
        <dbReference type="EMBL" id="KKN71656.1"/>
    </source>
</evidence>
<gene>
    <name evidence="1" type="ORF">LCGC14_0418840</name>
</gene>
<comment type="caution">
    <text evidence="1">The sequence shown here is derived from an EMBL/GenBank/DDBJ whole genome shotgun (WGS) entry which is preliminary data.</text>
</comment>
<accession>A0A0F9VDK5</accession>
<reference evidence="1" key="1">
    <citation type="journal article" date="2015" name="Nature">
        <title>Complex archaea that bridge the gap between prokaryotes and eukaryotes.</title>
        <authorList>
            <person name="Spang A."/>
            <person name="Saw J.H."/>
            <person name="Jorgensen S.L."/>
            <person name="Zaremba-Niedzwiedzka K."/>
            <person name="Martijn J."/>
            <person name="Lind A.E."/>
            <person name="van Eijk R."/>
            <person name="Schleper C."/>
            <person name="Guy L."/>
            <person name="Ettema T.J."/>
        </authorList>
    </citation>
    <scope>NUCLEOTIDE SEQUENCE</scope>
</reference>
<proteinExistence type="predicted"/>